<keyword evidence="3" id="KW-0547">Nucleotide-binding</keyword>
<dbReference type="FunFam" id="3.30.590.10:FF:000005">
    <property type="entry name" value="Probable glutamine synthetase"/>
    <property type="match status" value="1"/>
</dbReference>
<feature type="domain" description="GS beta-grasp" evidence="7">
    <location>
        <begin position="18"/>
        <end position="114"/>
    </location>
</feature>
<dbReference type="GO" id="GO:0006542">
    <property type="term" value="P:glutamine biosynthetic process"/>
    <property type="evidence" value="ECO:0007669"/>
    <property type="project" value="InterPro"/>
</dbReference>
<dbReference type="InterPro" id="IPR036651">
    <property type="entry name" value="Gln_synt_N_sf"/>
</dbReference>
<evidence type="ECO:0000313" key="10">
    <source>
        <dbReference type="Proteomes" id="UP000288547"/>
    </source>
</evidence>
<dbReference type="OrthoDB" id="9807095at2"/>
<comment type="caution">
    <text evidence="9">The sequence shown here is derived from an EMBL/GenBank/DDBJ whole genome shotgun (WGS) entry which is preliminary data.</text>
</comment>
<organism evidence="9 10">
    <name type="scientific">Labedella phragmitis</name>
    <dbReference type="NCBI Taxonomy" id="2498849"/>
    <lineage>
        <taxon>Bacteria</taxon>
        <taxon>Bacillati</taxon>
        <taxon>Actinomycetota</taxon>
        <taxon>Actinomycetes</taxon>
        <taxon>Micrococcales</taxon>
        <taxon>Microbacteriaceae</taxon>
        <taxon>Labedella</taxon>
    </lineage>
</organism>
<dbReference type="GO" id="GO:0005524">
    <property type="term" value="F:ATP binding"/>
    <property type="evidence" value="ECO:0007669"/>
    <property type="project" value="UniProtKB-KW"/>
</dbReference>
<dbReference type="SUPFAM" id="SSF55931">
    <property type="entry name" value="Glutamine synthetase/guanido kinase"/>
    <property type="match status" value="1"/>
</dbReference>
<accession>A0A444PPX7</accession>
<dbReference type="GO" id="GO:0004356">
    <property type="term" value="F:glutamine synthetase activity"/>
    <property type="evidence" value="ECO:0007669"/>
    <property type="project" value="InterPro"/>
</dbReference>
<dbReference type="PROSITE" id="PS51986">
    <property type="entry name" value="GS_BETA_GRASP"/>
    <property type="match status" value="1"/>
</dbReference>
<evidence type="ECO:0000259" key="7">
    <source>
        <dbReference type="PROSITE" id="PS51986"/>
    </source>
</evidence>
<dbReference type="InterPro" id="IPR014746">
    <property type="entry name" value="Gln_synth/guanido_kin_cat_dom"/>
</dbReference>
<keyword evidence="4" id="KW-0067">ATP-binding</keyword>
<evidence type="ECO:0000256" key="3">
    <source>
        <dbReference type="ARBA" id="ARBA00022741"/>
    </source>
</evidence>
<protein>
    <submittedName>
        <fullName evidence="9">Glutamine synthetase</fullName>
    </submittedName>
</protein>
<keyword evidence="10" id="KW-1185">Reference proteome</keyword>
<dbReference type="Proteomes" id="UP000288547">
    <property type="component" value="Unassembled WGS sequence"/>
</dbReference>
<dbReference type="InterPro" id="IPR008147">
    <property type="entry name" value="Gln_synt_N"/>
</dbReference>
<reference evidence="9 10" key="1">
    <citation type="submission" date="2018-12" db="EMBL/GenBank/DDBJ databases">
        <authorList>
            <person name="Li F."/>
        </authorList>
    </citation>
    <scope>NUCLEOTIDE SEQUENCE [LARGE SCALE GENOMIC DNA]</scope>
    <source>
        <strain evidence="9 10">11W25H-1</strain>
    </source>
</reference>
<dbReference type="Pfam" id="PF00120">
    <property type="entry name" value="Gln-synt_C"/>
    <property type="match status" value="1"/>
</dbReference>
<dbReference type="PROSITE" id="PS51987">
    <property type="entry name" value="GS_CATALYTIC"/>
    <property type="match status" value="1"/>
</dbReference>
<evidence type="ECO:0000259" key="8">
    <source>
        <dbReference type="PROSITE" id="PS51987"/>
    </source>
</evidence>
<dbReference type="PANTHER" id="PTHR43785">
    <property type="entry name" value="GAMMA-GLUTAMYLPUTRESCINE SYNTHETASE"/>
    <property type="match status" value="1"/>
</dbReference>
<feature type="domain" description="GS catalytic" evidence="8">
    <location>
        <begin position="121"/>
        <end position="453"/>
    </location>
</feature>
<dbReference type="SUPFAM" id="SSF54368">
    <property type="entry name" value="Glutamine synthetase, N-terminal domain"/>
    <property type="match status" value="1"/>
</dbReference>
<dbReference type="RefSeq" id="WP_128496144.1">
    <property type="nucleotide sequence ID" value="NZ_RZNB01000007.1"/>
</dbReference>
<dbReference type="AlphaFoldDB" id="A0A444PPX7"/>
<evidence type="ECO:0000313" key="9">
    <source>
        <dbReference type="EMBL" id="RWZ46396.1"/>
    </source>
</evidence>
<evidence type="ECO:0000256" key="1">
    <source>
        <dbReference type="ARBA" id="ARBA00009897"/>
    </source>
</evidence>
<dbReference type="PANTHER" id="PTHR43785:SF12">
    <property type="entry name" value="TYPE-1 GLUTAMINE SYNTHETASE 2"/>
    <property type="match status" value="1"/>
</dbReference>
<evidence type="ECO:0000256" key="5">
    <source>
        <dbReference type="PROSITE-ProRule" id="PRU01330"/>
    </source>
</evidence>
<gene>
    <name evidence="9" type="ORF">ELQ90_15210</name>
</gene>
<proteinExistence type="inferred from homology"/>
<comment type="similarity">
    <text evidence="1 5 6">Belongs to the glutamine synthetase family.</text>
</comment>
<dbReference type="FunFam" id="3.10.20.70:FF:000015">
    <property type="entry name" value="Putative glutamine synthetase"/>
    <property type="match status" value="1"/>
</dbReference>
<dbReference type="InterPro" id="IPR008146">
    <property type="entry name" value="Gln_synth_cat_dom"/>
</dbReference>
<evidence type="ECO:0000256" key="4">
    <source>
        <dbReference type="ARBA" id="ARBA00022840"/>
    </source>
</evidence>
<dbReference type="EMBL" id="RZNB01000007">
    <property type="protein sequence ID" value="RWZ46396.1"/>
    <property type="molecule type" value="Genomic_DNA"/>
</dbReference>
<dbReference type="Gene3D" id="3.30.590.10">
    <property type="entry name" value="Glutamine synthetase/guanido kinase, catalytic domain"/>
    <property type="match status" value="1"/>
</dbReference>
<dbReference type="Gene3D" id="3.10.20.70">
    <property type="entry name" value="Glutamine synthetase, N-terminal domain"/>
    <property type="match status" value="1"/>
</dbReference>
<dbReference type="GO" id="GO:0042402">
    <property type="term" value="P:biogenic amine catabolic process"/>
    <property type="evidence" value="ECO:0007669"/>
    <property type="project" value="UniProtKB-ARBA"/>
</dbReference>
<keyword evidence="2" id="KW-0436">Ligase</keyword>
<evidence type="ECO:0000256" key="2">
    <source>
        <dbReference type="ARBA" id="ARBA00022598"/>
    </source>
</evidence>
<dbReference type="GO" id="GO:0006576">
    <property type="term" value="P:biogenic amine metabolic process"/>
    <property type="evidence" value="ECO:0007669"/>
    <property type="project" value="UniProtKB-ARBA"/>
</dbReference>
<evidence type="ECO:0000256" key="6">
    <source>
        <dbReference type="RuleBase" id="RU000384"/>
    </source>
</evidence>
<dbReference type="SMART" id="SM01230">
    <property type="entry name" value="Gln-synt_C"/>
    <property type="match status" value="1"/>
</dbReference>
<name>A0A444PPX7_9MICO</name>
<sequence length="453" mass="49578">MTTGNLTLERLTALTERGEIDTVVVAFTDMQGRLVGKRVSARLFVEEVATHGAECCNYLLAVDVEMNTVGGYSMSSWETGYGDMAMIPDLDTLRLAPWLPGTAIVTADLHWLDERPVEQSPRRILARQIARLAERGLVPYVGTELEFIVFDDGYRDAWKRGYRDLTPASDYNVDYALHASTRMEPLLRDIRVSMDGAGMYCEGVKGECNLGQQEIAFRYTGAMATCDNHSVYKNGAKEIADAHGKSITFMAKFNEREGNSCHVHLSLRGTDGAFVFADAGAADGMSAMFRHFVAGQLATLRELTLFLAPNINSYKRFADGSFAPTAVAWGFDNRTCAVRVVGHGPSMRMENRVPGGDVNQYLAVAALIAGGLHGIDQQLELGEPLAGNAYESDADRVPSTLRDAAALFGASSVAREAFGDDVVEHYLNAARVEQTAFDAAVTDWERVRGFERL</sequence>